<evidence type="ECO:0000256" key="1">
    <source>
        <dbReference type="SAM" id="MobiDB-lite"/>
    </source>
</evidence>
<reference evidence="2" key="1">
    <citation type="journal article" date="2014" name="Int. J. Syst. Evol. Microbiol.">
        <title>Complete genome sequence of Corynebacterium casei LMG S-19264T (=DSM 44701T), isolated from a smear-ripened cheese.</title>
        <authorList>
            <consortium name="US DOE Joint Genome Institute (JGI-PGF)"/>
            <person name="Walter F."/>
            <person name="Albersmeier A."/>
            <person name="Kalinowski J."/>
            <person name="Ruckert C."/>
        </authorList>
    </citation>
    <scope>NUCLEOTIDE SEQUENCE</scope>
    <source>
        <strain evidence="2">CGMCC 1.15493</strain>
    </source>
</reference>
<evidence type="ECO:0000313" key="3">
    <source>
        <dbReference type="Proteomes" id="UP000613160"/>
    </source>
</evidence>
<sequence length="176" mass="19487">MRRVRRSLRRITRRQWGAVCATGLALLVAAAWMVRVPPGETPLLRIAGPSFIFNYRVADVYYGFTAEIMRPVPVSSTLTADFEDPAGGPPHRVSEKIFPQSRRYALRSPPLRGVRKGVPYHVTIRLLNRGDEKVLFETRLAARSNLDDSIAPSQPLTVGPGYEKNPSPAAAPRGDP</sequence>
<comment type="caution">
    <text evidence="2">The sequence shown here is derived from an EMBL/GenBank/DDBJ whole genome shotgun (WGS) entry which is preliminary data.</text>
</comment>
<feature type="region of interest" description="Disordered" evidence="1">
    <location>
        <begin position="147"/>
        <end position="176"/>
    </location>
</feature>
<keyword evidence="3" id="KW-1185">Reference proteome</keyword>
<protein>
    <submittedName>
        <fullName evidence="2">Uncharacterized protein</fullName>
    </submittedName>
</protein>
<name>A0A917DGR7_9HYPH</name>
<gene>
    <name evidence="2" type="ORF">GCM10011335_44820</name>
</gene>
<dbReference type="RefSeq" id="WP_188854681.1">
    <property type="nucleotide sequence ID" value="NZ_BMJJ01000013.1"/>
</dbReference>
<reference evidence="2" key="2">
    <citation type="submission" date="2020-09" db="EMBL/GenBank/DDBJ databases">
        <authorList>
            <person name="Sun Q."/>
            <person name="Zhou Y."/>
        </authorList>
    </citation>
    <scope>NUCLEOTIDE SEQUENCE</scope>
    <source>
        <strain evidence="2">CGMCC 1.15493</strain>
    </source>
</reference>
<proteinExistence type="predicted"/>
<dbReference type="Proteomes" id="UP000613160">
    <property type="component" value="Unassembled WGS sequence"/>
</dbReference>
<dbReference type="AlphaFoldDB" id="A0A917DGR7"/>
<evidence type="ECO:0000313" key="2">
    <source>
        <dbReference type="EMBL" id="GGD36953.1"/>
    </source>
</evidence>
<dbReference type="EMBL" id="BMJJ01000013">
    <property type="protein sequence ID" value="GGD36953.1"/>
    <property type="molecule type" value="Genomic_DNA"/>
</dbReference>
<accession>A0A917DGR7</accession>
<organism evidence="2 3">
    <name type="scientific">Aureimonas glaciei</name>
    <dbReference type="NCBI Taxonomy" id="1776957"/>
    <lineage>
        <taxon>Bacteria</taxon>
        <taxon>Pseudomonadati</taxon>
        <taxon>Pseudomonadota</taxon>
        <taxon>Alphaproteobacteria</taxon>
        <taxon>Hyphomicrobiales</taxon>
        <taxon>Aurantimonadaceae</taxon>
        <taxon>Aureimonas</taxon>
    </lineage>
</organism>